<evidence type="ECO:0000313" key="2">
    <source>
        <dbReference type="EMBL" id="PPK48486.1"/>
    </source>
</evidence>
<feature type="transmembrane region" description="Helical" evidence="1">
    <location>
        <begin position="46"/>
        <end position="65"/>
    </location>
</feature>
<dbReference type="OrthoDB" id="1953575at2"/>
<dbReference type="AlphaFoldDB" id="A0A2S6FY58"/>
<dbReference type="RefSeq" id="WP_029451469.1">
    <property type="nucleotide sequence ID" value="NZ_PTIS01000006.1"/>
</dbReference>
<gene>
    <name evidence="2" type="ORF">BD821_1066</name>
</gene>
<name>A0A2S6FY58_9CLOT</name>
<organism evidence="2 3">
    <name type="scientific">Clostridium algidicarnis DSM 15099</name>
    <dbReference type="NCBI Taxonomy" id="1121295"/>
    <lineage>
        <taxon>Bacteria</taxon>
        <taxon>Bacillati</taxon>
        <taxon>Bacillota</taxon>
        <taxon>Clostridia</taxon>
        <taxon>Eubacteriales</taxon>
        <taxon>Clostridiaceae</taxon>
        <taxon>Clostridium</taxon>
    </lineage>
</organism>
<evidence type="ECO:0000313" key="3">
    <source>
        <dbReference type="Proteomes" id="UP000239863"/>
    </source>
</evidence>
<keyword evidence="1" id="KW-0812">Transmembrane</keyword>
<dbReference type="GeneID" id="75089693"/>
<protein>
    <recommendedName>
        <fullName evidence="4">PH (Pleckstrin Homology) domain-containing protein</fullName>
    </recommendedName>
</protein>
<dbReference type="STRING" id="37659.GCA_000703125_00757"/>
<evidence type="ECO:0000256" key="1">
    <source>
        <dbReference type="SAM" id="Phobius"/>
    </source>
</evidence>
<dbReference type="EMBL" id="PTIS01000006">
    <property type="protein sequence ID" value="PPK48486.1"/>
    <property type="molecule type" value="Genomic_DNA"/>
</dbReference>
<feature type="transmembrane region" description="Helical" evidence="1">
    <location>
        <begin position="16"/>
        <end position="34"/>
    </location>
</feature>
<proteinExistence type="predicted"/>
<accession>A0A2S6FY58</accession>
<keyword evidence="1" id="KW-0472">Membrane</keyword>
<comment type="caution">
    <text evidence="2">The sequence shown here is derived from an EMBL/GenBank/DDBJ whole genome shotgun (WGS) entry which is preliminary data.</text>
</comment>
<keyword evidence="1" id="KW-1133">Transmembrane helix</keyword>
<reference evidence="2 3" key="1">
    <citation type="submission" date="2018-02" db="EMBL/GenBank/DDBJ databases">
        <title>Genomic Encyclopedia of Archaeal and Bacterial Type Strains, Phase II (KMG-II): from individual species to whole genera.</title>
        <authorList>
            <person name="Goeker M."/>
        </authorList>
    </citation>
    <scope>NUCLEOTIDE SEQUENCE [LARGE SCALE GENOMIC DNA]</scope>
    <source>
        <strain evidence="2 3">DSM 15099</strain>
    </source>
</reference>
<evidence type="ECO:0008006" key="4">
    <source>
        <dbReference type="Google" id="ProtNLM"/>
    </source>
</evidence>
<sequence length="168" mass="19617">MKIMYKEVVTRRKTPFIAAMLLGLVIMIVISNIVEQIKISNYEIGFITNPVLFVITAMVIILELIKCRVKYKYSIIANQLIIHRLKNNNQSVVENVKIEDIVFIGKTKDIKGCINKNIKKTLNSISAKRYVCSMSMFNQYCCIYKHGDKYKRFYFEPSMEFLNKIKVN</sequence>
<dbReference type="Proteomes" id="UP000239863">
    <property type="component" value="Unassembled WGS sequence"/>
</dbReference>